<dbReference type="InterPro" id="IPR050122">
    <property type="entry name" value="RTK"/>
</dbReference>
<dbReference type="EMBL" id="UZAJ01040410">
    <property type="protein sequence ID" value="VDP14727.1"/>
    <property type="molecule type" value="Genomic_DNA"/>
</dbReference>
<reference evidence="4 5" key="2">
    <citation type="submission" date="2018-11" db="EMBL/GenBank/DDBJ databases">
        <authorList>
            <consortium name="Pathogen Informatics"/>
        </authorList>
    </citation>
    <scope>NUCLEOTIDE SEQUENCE [LARGE SCALE GENOMIC DNA]</scope>
</reference>
<feature type="transmembrane region" description="Helical" evidence="1">
    <location>
        <begin position="584"/>
        <end position="605"/>
    </location>
</feature>
<dbReference type="SUPFAM" id="SSF56112">
    <property type="entry name" value="Protein kinase-like (PK-like)"/>
    <property type="match status" value="1"/>
</dbReference>
<dbReference type="GO" id="GO:0004714">
    <property type="term" value="F:transmembrane receptor protein tyrosine kinase activity"/>
    <property type="evidence" value="ECO:0007669"/>
    <property type="project" value="TreeGrafter"/>
</dbReference>
<evidence type="ECO:0000256" key="1">
    <source>
        <dbReference type="SAM" id="Phobius"/>
    </source>
</evidence>
<keyword evidence="1" id="KW-0472">Membrane</keyword>
<proteinExistence type="predicted"/>
<dbReference type="PANTHER" id="PTHR24416">
    <property type="entry name" value="TYROSINE-PROTEIN KINASE RECEPTOR"/>
    <property type="match status" value="1"/>
</dbReference>
<organism evidence="6">
    <name type="scientific">Onchocerca flexuosa</name>
    <dbReference type="NCBI Taxonomy" id="387005"/>
    <lineage>
        <taxon>Eukaryota</taxon>
        <taxon>Metazoa</taxon>
        <taxon>Ecdysozoa</taxon>
        <taxon>Nematoda</taxon>
        <taxon>Chromadorea</taxon>
        <taxon>Rhabditida</taxon>
        <taxon>Spirurina</taxon>
        <taxon>Spiruromorpha</taxon>
        <taxon>Filarioidea</taxon>
        <taxon>Onchocercidae</taxon>
        <taxon>Onchocerca</taxon>
    </lineage>
</organism>
<dbReference type="Pfam" id="PF07714">
    <property type="entry name" value="PK_Tyr_Ser-Thr"/>
    <property type="match status" value="1"/>
</dbReference>
<keyword evidence="1" id="KW-1133">Transmembrane helix</keyword>
<dbReference type="WBParaSite" id="OFLC_0001381401-mRNA-1">
    <property type="protein sequence ID" value="OFLC_0001381401-mRNA-1"/>
    <property type="gene ID" value="OFLC_0001381401"/>
</dbReference>
<keyword evidence="1" id="KW-0812">Transmembrane</keyword>
<dbReference type="SMART" id="SM00219">
    <property type="entry name" value="TyrKc"/>
    <property type="match status" value="1"/>
</dbReference>
<dbReference type="InterPro" id="IPR001245">
    <property type="entry name" value="Ser-Thr/Tyr_kinase_cat_dom"/>
</dbReference>
<feature type="domain" description="Tyrosine-protein kinase catalytic" evidence="3">
    <location>
        <begin position="541"/>
        <end position="787"/>
    </location>
</feature>
<dbReference type="GO" id="GO:0007169">
    <property type="term" value="P:cell surface receptor protein tyrosine kinase signaling pathway"/>
    <property type="evidence" value="ECO:0007669"/>
    <property type="project" value="TreeGrafter"/>
</dbReference>
<dbReference type="Gene3D" id="1.10.510.10">
    <property type="entry name" value="Transferase(Phosphotransferase) domain 1"/>
    <property type="match status" value="1"/>
</dbReference>
<dbReference type="PANTHER" id="PTHR24416:SF617">
    <property type="entry name" value="RET ONCOGENE, ISOFORM A"/>
    <property type="match status" value="1"/>
</dbReference>
<keyword evidence="2" id="KW-0732">Signal</keyword>
<evidence type="ECO:0000256" key="2">
    <source>
        <dbReference type="SAM" id="SignalP"/>
    </source>
</evidence>
<accession>A0A183I251</accession>
<dbReference type="STRING" id="387005.A0A183I251"/>
<keyword evidence="5" id="KW-1185">Reference proteome</keyword>
<dbReference type="GO" id="GO:0043235">
    <property type="term" value="C:receptor complex"/>
    <property type="evidence" value="ECO:0007669"/>
    <property type="project" value="TreeGrafter"/>
</dbReference>
<evidence type="ECO:0000313" key="6">
    <source>
        <dbReference type="WBParaSite" id="OFLC_0001381401-mRNA-1"/>
    </source>
</evidence>
<dbReference type="InterPro" id="IPR020635">
    <property type="entry name" value="Tyr_kinase_cat_dom"/>
</dbReference>
<gene>
    <name evidence="4" type="ORF">OFLC_LOCUS13813</name>
</gene>
<protein>
    <submittedName>
        <fullName evidence="6">TyrKc domain-containing protein</fullName>
    </submittedName>
</protein>
<evidence type="ECO:0000313" key="5">
    <source>
        <dbReference type="Proteomes" id="UP000267606"/>
    </source>
</evidence>
<dbReference type="GO" id="GO:0005886">
    <property type="term" value="C:plasma membrane"/>
    <property type="evidence" value="ECO:0007669"/>
    <property type="project" value="TreeGrafter"/>
</dbReference>
<dbReference type="Proteomes" id="UP000267606">
    <property type="component" value="Unassembled WGS sequence"/>
</dbReference>
<dbReference type="InterPro" id="IPR011009">
    <property type="entry name" value="Kinase-like_dom_sf"/>
</dbReference>
<reference evidence="6" key="1">
    <citation type="submission" date="2016-06" db="UniProtKB">
        <authorList>
            <consortium name="WormBaseParasite"/>
        </authorList>
    </citation>
    <scope>IDENTIFICATION</scope>
</reference>
<dbReference type="AlphaFoldDB" id="A0A183I251"/>
<evidence type="ECO:0000313" key="4">
    <source>
        <dbReference type="EMBL" id="VDP14727.1"/>
    </source>
</evidence>
<evidence type="ECO:0000259" key="3">
    <source>
        <dbReference type="SMART" id="SM00219"/>
    </source>
</evidence>
<feature type="signal peptide" evidence="2">
    <location>
        <begin position="1"/>
        <end position="29"/>
    </location>
</feature>
<sequence length="825" mass="94767">MHIPWVLHLITIILTCCSVFHSTLDVTYADYKDPFTDNGLFSTSNNKSSKAIRIKYPSFTEVHGITIYEKLLATALDNIIIVYDISSSVRIENVHRIQLPKSIRGKLLEFKFIDHEMLLFCDALTCRLCMLTSPEKPCVEYLLTLNGKKTEELLCATAVKDSSQNINIRIVTKHANHAAILRFPSYYTISKTDKLVSLQSAEDIRIIDEHSLATAFNRRGYTFFVGSARRPYEPYINARIEELIVMSVRITRICDKDRTEKLESRIDMALTCGNFSKFIQLLFKSNVLGLRTNVVSLAAEYDRDSDELIVVFQTTEKNENVACKYNMDLECQKVQNLNELPPHCFIFSRRADGHAMRTCSKFGGVSHQTHQMTSSILWSLQLQQPQLPEQSRTFQFRIAADLSRRRIYFVQDNDLSYTELSCSYFYDSCDSLEQSNWSDPLQCLWCAMNNGSGYAFPRSKGIDCPFYTVDNLCAPFIEHVNIPSSNFLNYTSFEVYGRKFDRLQDIVVKVCNQNCTISHLGSAKLSCTVNRPSNAMENCNFYLEGKLGSLGRFNITFEVPKKRDSHITSIILASTHSHSKYSRAVATIFAVIVLSFLIVLILCLLRQFHKRKQKRMKQCGKSGSQISLDTSHAPFVNNNPFSSLKRKGDEIKTFNPYENLFLEIDPKLQISLKNLELGDEIGKGNADLPNILLLDAYLVVKIADFGLSRDVSQCGMYQAIHKDRGIPIRWMPIESLEEQQVSLFIHFRQFISFLFSENFFLYYHVMRRCWMEDPKRRPTFFELTEMMEDVVRQLRRGVTSGAFLDSHYERVSARSFTTSLNNISN</sequence>
<feature type="chain" id="PRO_5044552739" evidence="2">
    <location>
        <begin position="30"/>
        <end position="825"/>
    </location>
</feature>
<name>A0A183I251_9BILA</name>